<evidence type="ECO:0000256" key="1">
    <source>
        <dbReference type="ARBA" id="ARBA00004651"/>
    </source>
</evidence>
<feature type="domain" description="Major facilitator superfamily (MFS) profile" evidence="8">
    <location>
        <begin position="15"/>
        <end position="404"/>
    </location>
</feature>
<evidence type="ECO:0000259" key="8">
    <source>
        <dbReference type="PROSITE" id="PS50850"/>
    </source>
</evidence>
<feature type="transmembrane region" description="Helical" evidence="7">
    <location>
        <begin position="382"/>
        <end position="400"/>
    </location>
</feature>
<keyword evidence="4 7" id="KW-0812">Transmembrane</keyword>
<feature type="transmembrane region" description="Helical" evidence="7">
    <location>
        <begin position="176"/>
        <end position="198"/>
    </location>
</feature>
<dbReference type="KEGG" id="fwa:DCMF_16770"/>
<dbReference type="InterPro" id="IPR036259">
    <property type="entry name" value="MFS_trans_sf"/>
</dbReference>
<feature type="transmembrane region" description="Helical" evidence="7">
    <location>
        <begin position="21"/>
        <end position="41"/>
    </location>
</feature>
<feature type="transmembrane region" description="Helical" evidence="7">
    <location>
        <begin position="149"/>
        <end position="170"/>
    </location>
</feature>
<dbReference type="AlphaFoldDB" id="A0A3G1KUW0"/>
<feature type="transmembrane region" description="Helical" evidence="7">
    <location>
        <begin position="262"/>
        <end position="284"/>
    </location>
</feature>
<protein>
    <submittedName>
        <fullName evidence="9">MFS transporter</fullName>
    </submittedName>
</protein>
<evidence type="ECO:0000256" key="7">
    <source>
        <dbReference type="SAM" id="Phobius"/>
    </source>
</evidence>
<name>A0A3G1KUW0_FORW1</name>
<keyword evidence="3" id="KW-1003">Cell membrane</keyword>
<dbReference type="InterPro" id="IPR020846">
    <property type="entry name" value="MFS_dom"/>
</dbReference>
<evidence type="ECO:0000256" key="3">
    <source>
        <dbReference type="ARBA" id="ARBA00022475"/>
    </source>
</evidence>
<keyword evidence="5 7" id="KW-1133">Transmembrane helix</keyword>
<keyword evidence="2" id="KW-0813">Transport</keyword>
<feature type="transmembrane region" description="Helical" evidence="7">
    <location>
        <begin position="357"/>
        <end position="376"/>
    </location>
</feature>
<evidence type="ECO:0000256" key="2">
    <source>
        <dbReference type="ARBA" id="ARBA00022448"/>
    </source>
</evidence>
<evidence type="ECO:0000256" key="6">
    <source>
        <dbReference type="ARBA" id="ARBA00023136"/>
    </source>
</evidence>
<feature type="transmembrane region" description="Helical" evidence="7">
    <location>
        <begin position="53"/>
        <end position="74"/>
    </location>
</feature>
<feature type="transmembrane region" description="Helical" evidence="7">
    <location>
        <begin position="296"/>
        <end position="313"/>
    </location>
</feature>
<dbReference type="SUPFAM" id="SSF103473">
    <property type="entry name" value="MFS general substrate transporter"/>
    <property type="match status" value="1"/>
</dbReference>
<organism evidence="9 10">
    <name type="scientific">Formimonas warabiya</name>
    <dbReference type="NCBI Taxonomy" id="1761012"/>
    <lineage>
        <taxon>Bacteria</taxon>
        <taxon>Bacillati</taxon>
        <taxon>Bacillota</taxon>
        <taxon>Clostridia</taxon>
        <taxon>Eubacteriales</taxon>
        <taxon>Peptococcaceae</taxon>
        <taxon>Candidatus Formimonas</taxon>
    </lineage>
</organism>
<dbReference type="PROSITE" id="PS50850">
    <property type="entry name" value="MFS"/>
    <property type="match status" value="1"/>
</dbReference>
<dbReference type="CDD" id="cd06173">
    <property type="entry name" value="MFS_MefA_like"/>
    <property type="match status" value="1"/>
</dbReference>
<comment type="subcellular location">
    <subcellularLocation>
        <location evidence="1">Cell membrane</location>
        <topology evidence="1">Multi-pass membrane protein</topology>
    </subcellularLocation>
</comment>
<dbReference type="GO" id="GO:0005886">
    <property type="term" value="C:plasma membrane"/>
    <property type="evidence" value="ECO:0007669"/>
    <property type="project" value="UniProtKB-SubCell"/>
</dbReference>
<dbReference type="GO" id="GO:0022857">
    <property type="term" value="F:transmembrane transporter activity"/>
    <property type="evidence" value="ECO:0007669"/>
    <property type="project" value="InterPro"/>
</dbReference>
<proteinExistence type="predicted"/>
<dbReference type="PANTHER" id="PTHR23513">
    <property type="entry name" value="INTEGRAL MEMBRANE EFFLUX PROTEIN-RELATED"/>
    <property type="match status" value="1"/>
</dbReference>
<accession>A0A3G1KUW0</accession>
<evidence type="ECO:0000256" key="4">
    <source>
        <dbReference type="ARBA" id="ARBA00022692"/>
    </source>
</evidence>
<evidence type="ECO:0000313" key="9">
    <source>
        <dbReference type="EMBL" id="ATW26200.1"/>
    </source>
</evidence>
<feature type="transmembrane region" description="Helical" evidence="7">
    <location>
        <begin position="319"/>
        <end position="337"/>
    </location>
</feature>
<dbReference type="EMBL" id="CP017634">
    <property type="protein sequence ID" value="ATW26200.1"/>
    <property type="molecule type" value="Genomic_DNA"/>
</dbReference>
<dbReference type="PANTHER" id="PTHR23513:SF11">
    <property type="entry name" value="STAPHYLOFERRIN A TRANSPORTER"/>
    <property type="match status" value="1"/>
</dbReference>
<dbReference type="Proteomes" id="UP000323521">
    <property type="component" value="Chromosome"/>
</dbReference>
<evidence type="ECO:0000256" key="5">
    <source>
        <dbReference type="ARBA" id="ARBA00022989"/>
    </source>
</evidence>
<sequence length="416" mass="45807">MNVALRARLGRTFPALTHKNFRYFWFGQCLSLMGTWMQRTAQQWLVYTITKSAFLLGVLGVAQFGPMLIFSLFAGVFADRYPKKSVLLFTQAALMIQAFILAVLVLSGHIYYWQVLILAAILGLVSTLDMPTRHSFIIELVGRKDLTNALALNSSIVNLARIIGPALAALLMANVGAGFCFFLNGISFIPVLIGLYLIRPQQITIVKRTENMLKSIADGFKYIIRKPVLSCAVLTVLDVGTFAMNTNVLFPVFADQVLHKGVHGYGFLLSAMGIGSLVGALLVATQVRTDPKRRTMFASSLIIAALLIMIFFIHSYFLAVIVIGGIGFFNIIFMNTVNSTLQLNSNDEYRGRTMSFYSLSLGGTTPIGNLFVGGFTQKFGPSVGFLMCGAVTGIFILMIIGRTRWAERKQLTQPMS</sequence>
<keyword evidence="6 7" id="KW-0472">Membrane</keyword>
<dbReference type="RefSeq" id="WP_148135483.1">
    <property type="nucleotide sequence ID" value="NZ_CP017634.1"/>
</dbReference>
<gene>
    <name evidence="9" type="ORF">DCMF_16770</name>
</gene>
<feature type="transmembrane region" description="Helical" evidence="7">
    <location>
        <begin position="86"/>
        <end position="105"/>
    </location>
</feature>
<dbReference type="OrthoDB" id="9775268at2"/>
<feature type="transmembrane region" description="Helical" evidence="7">
    <location>
        <begin position="228"/>
        <end position="250"/>
    </location>
</feature>
<keyword evidence="10" id="KW-1185">Reference proteome</keyword>
<dbReference type="Pfam" id="PF05977">
    <property type="entry name" value="MFS_3"/>
    <property type="match status" value="1"/>
</dbReference>
<dbReference type="Gene3D" id="1.20.1250.20">
    <property type="entry name" value="MFS general substrate transporter like domains"/>
    <property type="match status" value="1"/>
</dbReference>
<reference evidence="9 10" key="1">
    <citation type="submission" date="2016-10" db="EMBL/GenBank/DDBJ databases">
        <title>Complete Genome Sequence of Peptococcaceae strain DCMF.</title>
        <authorList>
            <person name="Edwards R.J."/>
            <person name="Holland S.I."/>
            <person name="Deshpande N.P."/>
            <person name="Wong Y.K."/>
            <person name="Ertan H."/>
            <person name="Manefield M."/>
            <person name="Russell T.L."/>
            <person name="Lee M.J."/>
        </authorList>
    </citation>
    <scope>NUCLEOTIDE SEQUENCE [LARGE SCALE GENOMIC DNA]</scope>
    <source>
        <strain evidence="9 10">DCMF</strain>
    </source>
</reference>
<evidence type="ECO:0000313" key="10">
    <source>
        <dbReference type="Proteomes" id="UP000323521"/>
    </source>
</evidence>
<dbReference type="InterPro" id="IPR010290">
    <property type="entry name" value="TM_effector"/>
</dbReference>
<feature type="transmembrane region" description="Helical" evidence="7">
    <location>
        <begin position="111"/>
        <end position="128"/>
    </location>
</feature>